<evidence type="ECO:0000313" key="6">
    <source>
        <dbReference type="EMBL" id="QUV93414.1"/>
    </source>
</evidence>
<dbReference type="InterPro" id="IPR050301">
    <property type="entry name" value="NTE"/>
</dbReference>
<keyword evidence="1 4" id="KW-0378">Hydrolase</keyword>
<keyword evidence="7" id="KW-1185">Reference proteome</keyword>
<evidence type="ECO:0000256" key="2">
    <source>
        <dbReference type="ARBA" id="ARBA00022963"/>
    </source>
</evidence>
<reference evidence="6 7" key="1">
    <citation type="submission" date="2021-03" db="EMBL/GenBank/DDBJ databases">
        <title>Genomic and phenotypic characterization of Chloracidobacterium isolates provides evidence for multiple species.</title>
        <authorList>
            <person name="Saini M.K."/>
            <person name="Costas A.M.G."/>
            <person name="Tank M."/>
            <person name="Bryant D.A."/>
        </authorList>
    </citation>
    <scope>NUCLEOTIDE SEQUENCE [LARGE SCALE GENOMIC DNA]</scope>
    <source>
        <strain evidence="6 7">N</strain>
    </source>
</reference>
<feature type="short sequence motif" description="GXSXG" evidence="4">
    <location>
        <begin position="43"/>
        <end position="47"/>
    </location>
</feature>
<protein>
    <submittedName>
        <fullName evidence="6">Patatin-like phospholipase family protein</fullName>
    </submittedName>
</protein>
<evidence type="ECO:0000259" key="5">
    <source>
        <dbReference type="PROSITE" id="PS51635"/>
    </source>
</evidence>
<organism evidence="6 7">
    <name type="scientific">Chloracidobacterium sp. N</name>
    <dbReference type="NCBI Taxonomy" id="2821540"/>
    <lineage>
        <taxon>Bacteria</taxon>
        <taxon>Pseudomonadati</taxon>
        <taxon>Acidobacteriota</taxon>
        <taxon>Terriglobia</taxon>
        <taxon>Terriglobales</taxon>
        <taxon>Acidobacteriaceae</taxon>
        <taxon>Chloracidobacterium</taxon>
        <taxon>Chloracidobacterium aggregatum</taxon>
    </lineage>
</organism>
<dbReference type="SUPFAM" id="SSF52151">
    <property type="entry name" value="FabD/lysophospholipase-like"/>
    <property type="match status" value="1"/>
</dbReference>
<evidence type="ECO:0000256" key="4">
    <source>
        <dbReference type="PROSITE-ProRule" id="PRU01161"/>
    </source>
</evidence>
<dbReference type="InterPro" id="IPR016035">
    <property type="entry name" value="Acyl_Trfase/lysoPLipase"/>
</dbReference>
<dbReference type="RefSeq" id="WP_211421797.1">
    <property type="nucleotide sequence ID" value="NZ_CP072642.1"/>
</dbReference>
<accession>A0ABX8AXL1</accession>
<dbReference type="Gene3D" id="3.40.1090.10">
    <property type="entry name" value="Cytosolic phospholipase A2 catalytic domain"/>
    <property type="match status" value="2"/>
</dbReference>
<feature type="active site" description="Proton acceptor" evidence="4">
    <location>
        <position position="176"/>
    </location>
</feature>
<comment type="caution">
    <text evidence="4">Lacks conserved residue(s) required for the propagation of feature annotation.</text>
</comment>
<evidence type="ECO:0000256" key="3">
    <source>
        <dbReference type="ARBA" id="ARBA00023098"/>
    </source>
</evidence>
<dbReference type="PROSITE" id="PS51635">
    <property type="entry name" value="PNPLA"/>
    <property type="match status" value="1"/>
</dbReference>
<keyword evidence="3 4" id="KW-0443">Lipid metabolism</keyword>
<dbReference type="EMBL" id="CP072642">
    <property type="protein sequence ID" value="QUV93414.1"/>
    <property type="molecule type" value="Genomic_DNA"/>
</dbReference>
<dbReference type="Pfam" id="PF01734">
    <property type="entry name" value="Patatin"/>
    <property type="match status" value="1"/>
</dbReference>
<keyword evidence="2 4" id="KW-0442">Lipid degradation</keyword>
<name>A0ABX8AXL1_9BACT</name>
<feature type="domain" description="PNPLA" evidence="5">
    <location>
        <begin position="12"/>
        <end position="189"/>
    </location>
</feature>
<evidence type="ECO:0000313" key="7">
    <source>
        <dbReference type="Proteomes" id="UP000677668"/>
    </source>
</evidence>
<feature type="active site" description="Nucleophile" evidence="4">
    <location>
        <position position="45"/>
    </location>
</feature>
<proteinExistence type="predicted"/>
<dbReference type="InterPro" id="IPR002641">
    <property type="entry name" value="PNPLA_dom"/>
</dbReference>
<gene>
    <name evidence="6" type="ORF">J8C05_08540</name>
</gene>
<dbReference type="Proteomes" id="UP000677668">
    <property type="component" value="Chromosome 1"/>
</dbReference>
<evidence type="ECO:0000256" key="1">
    <source>
        <dbReference type="ARBA" id="ARBA00022801"/>
    </source>
</evidence>
<dbReference type="PANTHER" id="PTHR14226:SF29">
    <property type="entry name" value="NEUROPATHY TARGET ESTERASE SWS"/>
    <property type="match status" value="1"/>
</dbReference>
<sequence>MRPLQPEEPVSLVLAAGGARGVAHVGVLEALVTHGFRIQEIVGSSVGALIAAYYAGVGLSLEEMRTLGLGLSSRHLLAWAAARRAPRFARPYFQRRAGIVPTYLERLEQASGRSLHHGVERIGLLAFDGLARREVMFHNQMPDFPLAEAMRGAVAIPVVYPPRRIVHAGQRMSLSDAGGRNRLPIEYLFAAPFRPRQIVVSDIANRLSHRRENAAKLKVWQARRPDVPIHVVLPDALGRGMLLYRQSDLEALVASGRAVTEALIASAAQPSPG</sequence>
<dbReference type="PANTHER" id="PTHR14226">
    <property type="entry name" value="NEUROPATHY TARGET ESTERASE/SWISS CHEESE D.MELANOGASTER"/>
    <property type="match status" value="1"/>
</dbReference>